<evidence type="ECO:0000256" key="1">
    <source>
        <dbReference type="SAM" id="MobiDB-lite"/>
    </source>
</evidence>
<feature type="region of interest" description="Disordered" evidence="1">
    <location>
        <begin position="79"/>
        <end position="103"/>
    </location>
</feature>
<feature type="compositionally biased region" description="Basic and acidic residues" evidence="1">
    <location>
        <begin position="142"/>
        <end position="161"/>
    </location>
</feature>
<organism evidence="2 3">
    <name type="scientific">Protopolystoma xenopodis</name>
    <dbReference type="NCBI Taxonomy" id="117903"/>
    <lineage>
        <taxon>Eukaryota</taxon>
        <taxon>Metazoa</taxon>
        <taxon>Spiralia</taxon>
        <taxon>Lophotrochozoa</taxon>
        <taxon>Platyhelminthes</taxon>
        <taxon>Monogenea</taxon>
        <taxon>Polyopisthocotylea</taxon>
        <taxon>Polystomatidea</taxon>
        <taxon>Polystomatidae</taxon>
        <taxon>Protopolystoma</taxon>
    </lineage>
</organism>
<proteinExistence type="predicted"/>
<accession>A0A448WAG0</accession>
<feature type="region of interest" description="Disordered" evidence="1">
    <location>
        <begin position="117"/>
        <end position="171"/>
    </location>
</feature>
<dbReference type="Proteomes" id="UP000784294">
    <property type="component" value="Unassembled WGS sequence"/>
</dbReference>
<comment type="caution">
    <text evidence="2">The sequence shown here is derived from an EMBL/GenBank/DDBJ whole genome shotgun (WGS) entry which is preliminary data.</text>
</comment>
<reference evidence="2" key="1">
    <citation type="submission" date="2018-11" db="EMBL/GenBank/DDBJ databases">
        <authorList>
            <consortium name="Pathogen Informatics"/>
        </authorList>
    </citation>
    <scope>NUCLEOTIDE SEQUENCE</scope>
</reference>
<dbReference type="AlphaFoldDB" id="A0A448WAG0"/>
<gene>
    <name evidence="2" type="ORF">PXEA_LOCUS311</name>
</gene>
<sequence length="171" mass="17649">MLADHLCRISLQLLSSWPVLNAKAVSEPFFQEAGGVARLDPTRVWQPQLNPVATRHLVLQQSHFELRAPPDSLLQAGGQLGTEGAGLAGPGAGDGGDGGVGGMGVLKGIGTSGLAVGEAGGGGGGGGGQSMKVSEQAYENELTGRMEKRDSRQEKSRDKAEMAPSFVLTER</sequence>
<protein>
    <submittedName>
        <fullName evidence="2">Uncharacterized protein</fullName>
    </submittedName>
</protein>
<keyword evidence="3" id="KW-1185">Reference proteome</keyword>
<name>A0A448WAG0_9PLAT</name>
<dbReference type="OrthoDB" id="6246792at2759"/>
<dbReference type="EMBL" id="CAAALY010000551">
    <property type="protein sequence ID" value="VEL06871.1"/>
    <property type="molecule type" value="Genomic_DNA"/>
</dbReference>
<evidence type="ECO:0000313" key="3">
    <source>
        <dbReference type="Proteomes" id="UP000784294"/>
    </source>
</evidence>
<evidence type="ECO:0000313" key="2">
    <source>
        <dbReference type="EMBL" id="VEL06871.1"/>
    </source>
</evidence>
<feature type="compositionally biased region" description="Gly residues" evidence="1">
    <location>
        <begin position="118"/>
        <end position="129"/>
    </location>
</feature>